<evidence type="ECO:0000313" key="4">
    <source>
        <dbReference type="Proteomes" id="UP000678393"/>
    </source>
</evidence>
<reference evidence="3" key="1">
    <citation type="submission" date="2021-04" db="EMBL/GenBank/DDBJ databases">
        <authorList>
            <consortium name="Molecular Ecology Group"/>
        </authorList>
    </citation>
    <scope>NUCLEOTIDE SEQUENCE</scope>
</reference>
<dbReference type="Gene3D" id="3.30.160.60">
    <property type="entry name" value="Classic Zinc Finger"/>
    <property type="match status" value="1"/>
</dbReference>
<keyword evidence="1" id="KW-0862">Zinc</keyword>
<evidence type="ECO:0000313" key="3">
    <source>
        <dbReference type="EMBL" id="CAG5114489.1"/>
    </source>
</evidence>
<name>A0A8S3YB29_9EUPU</name>
<evidence type="ECO:0000259" key="2">
    <source>
        <dbReference type="PROSITE" id="PS50157"/>
    </source>
</evidence>
<keyword evidence="1" id="KW-0479">Metal-binding</keyword>
<dbReference type="GO" id="GO:0008270">
    <property type="term" value="F:zinc ion binding"/>
    <property type="evidence" value="ECO:0007669"/>
    <property type="project" value="UniProtKB-KW"/>
</dbReference>
<comment type="caution">
    <text evidence="3">The sequence shown here is derived from an EMBL/GenBank/DDBJ whole genome shotgun (WGS) entry which is preliminary data.</text>
</comment>
<keyword evidence="1" id="KW-0863">Zinc-finger</keyword>
<protein>
    <recommendedName>
        <fullName evidence="2">C2H2-type domain-containing protein</fullName>
    </recommendedName>
</protein>
<sequence length="181" mass="19731">GKAFVHGEVVDASDTPPEKKVYKCLSCGYLFGNLSDLKRHLKIRHHVHMQDIAGMEQMQISEVEVVQYEEEMPTVATSAMESQSLQSAGQTDSGELQLQMPNEEGSISMSAVNLIKQLIGMSQGEGQVRVVSEDGQPVNIPQETIIVHQDGQLLLTSDPSGLLPGSQYVIQYYSPGDVVST</sequence>
<evidence type="ECO:0000256" key="1">
    <source>
        <dbReference type="PROSITE-ProRule" id="PRU00042"/>
    </source>
</evidence>
<dbReference type="InterPro" id="IPR036236">
    <property type="entry name" value="Znf_C2H2_sf"/>
</dbReference>
<dbReference type="InterPro" id="IPR013087">
    <property type="entry name" value="Znf_C2H2_type"/>
</dbReference>
<dbReference type="SMART" id="SM00355">
    <property type="entry name" value="ZnF_C2H2"/>
    <property type="match status" value="1"/>
</dbReference>
<organism evidence="3 4">
    <name type="scientific">Candidula unifasciata</name>
    <dbReference type="NCBI Taxonomy" id="100452"/>
    <lineage>
        <taxon>Eukaryota</taxon>
        <taxon>Metazoa</taxon>
        <taxon>Spiralia</taxon>
        <taxon>Lophotrochozoa</taxon>
        <taxon>Mollusca</taxon>
        <taxon>Gastropoda</taxon>
        <taxon>Heterobranchia</taxon>
        <taxon>Euthyneura</taxon>
        <taxon>Panpulmonata</taxon>
        <taxon>Eupulmonata</taxon>
        <taxon>Stylommatophora</taxon>
        <taxon>Helicina</taxon>
        <taxon>Helicoidea</taxon>
        <taxon>Geomitridae</taxon>
        <taxon>Candidula</taxon>
    </lineage>
</organism>
<dbReference type="Proteomes" id="UP000678393">
    <property type="component" value="Unassembled WGS sequence"/>
</dbReference>
<keyword evidence="4" id="KW-1185">Reference proteome</keyword>
<feature type="non-terminal residue" evidence="3">
    <location>
        <position position="1"/>
    </location>
</feature>
<dbReference type="SUPFAM" id="SSF57667">
    <property type="entry name" value="beta-beta-alpha zinc fingers"/>
    <property type="match status" value="1"/>
</dbReference>
<dbReference type="OrthoDB" id="10015593at2759"/>
<gene>
    <name evidence="3" type="ORF">CUNI_LOCUS47</name>
</gene>
<accession>A0A8S3YB29</accession>
<dbReference type="AlphaFoldDB" id="A0A8S3YB29"/>
<feature type="domain" description="C2H2-type" evidence="2">
    <location>
        <begin position="22"/>
        <end position="45"/>
    </location>
</feature>
<dbReference type="PROSITE" id="PS50157">
    <property type="entry name" value="ZINC_FINGER_C2H2_2"/>
    <property type="match status" value="1"/>
</dbReference>
<dbReference type="EMBL" id="CAJHNH020000001">
    <property type="protein sequence ID" value="CAG5114489.1"/>
    <property type="molecule type" value="Genomic_DNA"/>
</dbReference>
<proteinExistence type="predicted"/>